<dbReference type="Proteomes" id="UP000182798">
    <property type="component" value="Unassembled WGS sequence"/>
</dbReference>
<keyword evidence="1" id="KW-1133">Transmembrane helix</keyword>
<dbReference type="EMBL" id="MIQH01000832">
    <property type="protein sequence ID" value="OIR24161.1"/>
    <property type="molecule type" value="Genomic_DNA"/>
</dbReference>
<evidence type="ECO:0000313" key="3">
    <source>
        <dbReference type="Proteomes" id="UP000182798"/>
    </source>
</evidence>
<proteinExistence type="predicted"/>
<name>A0A1J5U6Y8_9GAMM</name>
<feature type="transmembrane region" description="Helical" evidence="1">
    <location>
        <begin position="41"/>
        <end position="62"/>
    </location>
</feature>
<evidence type="ECO:0000256" key="1">
    <source>
        <dbReference type="SAM" id="Phobius"/>
    </source>
</evidence>
<gene>
    <name evidence="2" type="ORF">BGC33_02675</name>
</gene>
<evidence type="ECO:0000313" key="2">
    <source>
        <dbReference type="EMBL" id="OIR24161.1"/>
    </source>
</evidence>
<protein>
    <submittedName>
        <fullName evidence="2">Uncharacterized protein</fullName>
    </submittedName>
</protein>
<dbReference type="AlphaFoldDB" id="A0A1J5U6Y8"/>
<organism evidence="2 3">
    <name type="scientific">Bathymodiolus thermophilus thioautotrophic gill symbiont</name>
    <dbReference type="NCBI Taxonomy" id="2360"/>
    <lineage>
        <taxon>Bacteria</taxon>
        <taxon>Pseudomonadati</taxon>
        <taxon>Pseudomonadota</taxon>
        <taxon>Gammaproteobacteria</taxon>
        <taxon>sulfur-oxidizing symbionts</taxon>
    </lineage>
</organism>
<sequence>MNHFWFITGCPHFSNRTLLNYFGFILEVNSTLFNLVSTDKALIVFCLKFFIGFALQGLVLNVQSIH</sequence>
<accession>A0A1J5U6Y8</accession>
<keyword evidence="1" id="KW-0812">Transmembrane</keyword>
<comment type="caution">
    <text evidence="2">The sequence shown here is derived from an EMBL/GenBank/DDBJ whole genome shotgun (WGS) entry which is preliminary data.</text>
</comment>
<reference evidence="3" key="1">
    <citation type="submission" date="2016-09" db="EMBL/GenBank/DDBJ databases">
        <title>Genome Sequence of Bathymodiolus thermophilus sulfur-oxidizing gill endosymbiont.</title>
        <authorList>
            <person name="Ponnudurai R."/>
            <person name="Kleiner M."/>
            <person name="Sayavedra L."/>
            <person name="Thuermer A."/>
            <person name="Felbeck H."/>
            <person name="Schlueter R."/>
            <person name="Schweder T."/>
            <person name="Markert S."/>
        </authorList>
    </citation>
    <scope>NUCLEOTIDE SEQUENCE [LARGE SCALE GENOMIC DNA]</scope>
    <source>
        <strain evidence="3">BAT/CrabSpa'14</strain>
    </source>
</reference>
<keyword evidence="1" id="KW-0472">Membrane</keyword>